<keyword evidence="2" id="KW-0032">Aminotransferase</keyword>
<dbReference type="InterPro" id="IPR013977">
    <property type="entry name" value="GcvT_C"/>
</dbReference>
<dbReference type="Pfam" id="PF01266">
    <property type="entry name" value="DAO"/>
    <property type="match status" value="1"/>
</dbReference>
<dbReference type="Gene3D" id="3.30.70.1400">
    <property type="entry name" value="Aminomethyltransferase beta-barrel domains"/>
    <property type="match status" value="1"/>
</dbReference>
<accession>A0A2Z2NSI5</accession>
<dbReference type="PANTHER" id="PTHR43757:SF2">
    <property type="entry name" value="AMINOMETHYLTRANSFERASE, MITOCHONDRIAL"/>
    <property type="match status" value="1"/>
</dbReference>
<dbReference type="RefSeq" id="WP_088917104.1">
    <property type="nucleotide sequence ID" value="NZ_CP018632.1"/>
</dbReference>
<dbReference type="KEGG" id="gai:IMCC3135_07985"/>
<feature type="domain" description="Aminomethyltransferase C-terminal" evidence="6">
    <location>
        <begin position="727"/>
        <end position="811"/>
    </location>
</feature>
<evidence type="ECO:0000259" key="5">
    <source>
        <dbReference type="Pfam" id="PF01571"/>
    </source>
</evidence>
<feature type="domain" description="GCVT N-terminal" evidence="5">
    <location>
        <begin position="428"/>
        <end position="705"/>
    </location>
</feature>
<dbReference type="InterPro" id="IPR029043">
    <property type="entry name" value="GcvT/YgfZ_C"/>
</dbReference>
<dbReference type="SUPFAM" id="SSF51905">
    <property type="entry name" value="FAD/NAD(P)-binding domain"/>
    <property type="match status" value="1"/>
</dbReference>
<dbReference type="InterPro" id="IPR006076">
    <property type="entry name" value="FAD-dep_OxRdtase"/>
</dbReference>
<evidence type="ECO:0000313" key="8">
    <source>
        <dbReference type="EMBL" id="ASJ71700.1"/>
    </source>
</evidence>
<reference evidence="8 9" key="1">
    <citation type="submission" date="2016-12" db="EMBL/GenBank/DDBJ databases">
        <authorList>
            <person name="Song W.-J."/>
            <person name="Kurnit D.M."/>
        </authorList>
    </citation>
    <scope>NUCLEOTIDE SEQUENCE [LARGE SCALE GENOMIC DNA]</scope>
    <source>
        <strain evidence="8 9">IMCC3135</strain>
    </source>
</reference>
<dbReference type="InterPro" id="IPR006222">
    <property type="entry name" value="GCVT_N"/>
</dbReference>
<dbReference type="InterPro" id="IPR036188">
    <property type="entry name" value="FAD/NAD-bd_sf"/>
</dbReference>
<dbReference type="InterPro" id="IPR027266">
    <property type="entry name" value="TrmE/GcvT-like"/>
</dbReference>
<gene>
    <name evidence="8" type="primary">abo_2</name>
    <name evidence="8" type="ORF">IMCC3135_07985</name>
</gene>
<evidence type="ECO:0000256" key="1">
    <source>
        <dbReference type="ARBA" id="ARBA00008609"/>
    </source>
</evidence>
<keyword evidence="9" id="KW-1185">Reference proteome</keyword>
<proteinExistence type="inferred from homology"/>
<dbReference type="SUPFAM" id="SSF54373">
    <property type="entry name" value="FAD-linked reductases, C-terminal domain"/>
    <property type="match status" value="1"/>
</dbReference>
<dbReference type="AlphaFoldDB" id="A0A2Z2NSI5"/>
<dbReference type="OrthoDB" id="9774591at2"/>
<dbReference type="GO" id="GO:0102317">
    <property type="term" value="F:4-methylaminobutyrate oxidase (demethylating) activity"/>
    <property type="evidence" value="ECO:0007669"/>
    <property type="project" value="UniProtKB-EC"/>
</dbReference>
<dbReference type="SUPFAM" id="SSF101790">
    <property type="entry name" value="Aminomethyltransferase beta-barrel domain"/>
    <property type="match status" value="1"/>
</dbReference>
<dbReference type="Gene3D" id="3.50.50.60">
    <property type="entry name" value="FAD/NAD(P)-binding domain"/>
    <property type="match status" value="1"/>
</dbReference>
<dbReference type="Gene3D" id="2.40.30.110">
    <property type="entry name" value="Aminomethyltransferase beta-barrel domains"/>
    <property type="match status" value="1"/>
</dbReference>
<dbReference type="Proteomes" id="UP000250079">
    <property type="component" value="Chromosome"/>
</dbReference>
<dbReference type="Gene3D" id="3.30.1360.120">
    <property type="entry name" value="Probable tRNA modification gtpase trme, domain 1"/>
    <property type="match status" value="1"/>
</dbReference>
<evidence type="ECO:0000259" key="6">
    <source>
        <dbReference type="Pfam" id="PF08669"/>
    </source>
</evidence>
<evidence type="ECO:0000313" key="9">
    <source>
        <dbReference type="Proteomes" id="UP000250079"/>
    </source>
</evidence>
<dbReference type="EC" id="1.5.3.19" evidence="8"/>
<feature type="domain" description="FAD dependent oxidoreductase central" evidence="7">
    <location>
        <begin position="371"/>
        <end position="426"/>
    </location>
</feature>
<name>A0A2Z2NSI5_9GAMM</name>
<dbReference type="InterPro" id="IPR028896">
    <property type="entry name" value="GcvT/YgfZ/DmdA"/>
</dbReference>
<dbReference type="Gene3D" id="3.30.9.10">
    <property type="entry name" value="D-Amino Acid Oxidase, subunit A, domain 2"/>
    <property type="match status" value="1"/>
</dbReference>
<dbReference type="GO" id="GO:0008483">
    <property type="term" value="F:transaminase activity"/>
    <property type="evidence" value="ECO:0007669"/>
    <property type="project" value="UniProtKB-KW"/>
</dbReference>
<feature type="domain" description="FAD dependent oxidoreductase" evidence="4">
    <location>
        <begin position="11"/>
        <end position="368"/>
    </location>
</feature>
<dbReference type="Pfam" id="PF08669">
    <property type="entry name" value="GCV_T_C"/>
    <property type="match status" value="1"/>
</dbReference>
<dbReference type="Pfam" id="PF16350">
    <property type="entry name" value="FAO_M"/>
    <property type="match status" value="1"/>
</dbReference>
<comment type="similarity">
    <text evidence="1">Belongs to the GcvT family.</text>
</comment>
<keyword evidence="3 8" id="KW-0560">Oxidoreductase</keyword>
<evidence type="ECO:0000259" key="4">
    <source>
        <dbReference type="Pfam" id="PF01266"/>
    </source>
</evidence>
<evidence type="ECO:0000256" key="2">
    <source>
        <dbReference type="ARBA" id="ARBA00022576"/>
    </source>
</evidence>
<evidence type="ECO:0000259" key="7">
    <source>
        <dbReference type="Pfam" id="PF16350"/>
    </source>
</evidence>
<dbReference type="PANTHER" id="PTHR43757">
    <property type="entry name" value="AMINOMETHYLTRANSFERASE"/>
    <property type="match status" value="1"/>
</dbReference>
<dbReference type="InterPro" id="IPR032503">
    <property type="entry name" value="FAO_M"/>
</dbReference>
<keyword evidence="2" id="KW-0808">Transferase</keyword>
<protein>
    <submittedName>
        <fullName evidence="8">4-methylaminobutanoate oxidase (Formaldehyde-forming)</fullName>
        <ecNumber evidence="8">1.5.3.19</ecNumber>
    </submittedName>
</protein>
<dbReference type="Pfam" id="PF01571">
    <property type="entry name" value="GCV_T"/>
    <property type="match status" value="1"/>
</dbReference>
<organism evidence="8 9">
    <name type="scientific">Granulosicoccus antarcticus IMCC3135</name>
    <dbReference type="NCBI Taxonomy" id="1192854"/>
    <lineage>
        <taxon>Bacteria</taxon>
        <taxon>Pseudomonadati</taxon>
        <taxon>Pseudomonadota</taxon>
        <taxon>Gammaproteobacteria</taxon>
        <taxon>Chromatiales</taxon>
        <taxon>Granulosicoccaceae</taxon>
        <taxon>Granulosicoccus</taxon>
    </lineage>
</organism>
<sequence length="818" mass="90551">MSESFPSKASAVIIGGGITGASVAYHLAKLGWQDVVLLERKQFACGTTWHAAGLIGTVRANESHARLTEYSMRLLHELEVETGQSTGFRQVGSLNIAHSAARWEELRRVAAMNNAFGVTRVDTVTPEEVKALFPLIDTSGLIGGTFVEHDGKGNPIEITNAFIKGARQKGALCLEGVRVDEVLIEGGRVTGVQTDQGTIASDFVVNCGGMWARELGRKSGVNIPLHACEHYYAVTEKHELVTPDLPVLRDHDKCVYIKEDAGALLVGAFEKRAVAWGQQGIPEDFSFDELPGHMEEQLMPVLEDAMIRVPMLGDVGWRSFFCGPESFTPDDQFHVGESPEVRGYFVAAGLNSVGIQSSGGIGKVCAEWMHNGHSPMDLWGNDIRRMYPFMGTQAFAAERAEESLGLLYEKHYPFRQFETGRNARLSPVHQRMLDHNACFGQVAGWERANWFAPAGVEPKYEYSFGRQNWFDYSASEHAAARETVALFDQSSFSKYLVQGRDATNVLQRICTAQIDVSADKIVYTHWLNERGGIEADLTVTRQSENEYLVISGAATTHKDLNWLRRHIGKDEFCTVTDVTSQYAVFGVMGPNSRAMLEPLLRMDLSNEAFPFGRSVEGELGYAPIRVTRVSFVGELGWELCVPTEMAIPSFDRLWEAGQSHGLKLAGLHALDSCRIEKKFLHFGHDVADEDTPLEAGVGFVCAMDKRIPFIGQDAIARQKDSRSHMHKRLVQFVLKDPEPLFYHHEPILMGDECVGYLTSGNYGHTLGASVGLGYVKSKEEVTADWLAAQRWQIDVGGKFYEASASLRAAYDPAGLRMR</sequence>
<evidence type="ECO:0000256" key="3">
    <source>
        <dbReference type="ARBA" id="ARBA00023002"/>
    </source>
</evidence>
<dbReference type="SUPFAM" id="SSF103025">
    <property type="entry name" value="Folate-binding domain"/>
    <property type="match status" value="1"/>
</dbReference>
<dbReference type="EMBL" id="CP018632">
    <property type="protein sequence ID" value="ASJ71700.1"/>
    <property type="molecule type" value="Genomic_DNA"/>
</dbReference>